<feature type="chain" id="PRO_5016904513" evidence="2">
    <location>
        <begin position="28"/>
        <end position="134"/>
    </location>
</feature>
<dbReference type="EMBL" id="UFXQ01000001">
    <property type="protein sequence ID" value="STC68113.1"/>
    <property type="molecule type" value="Genomic_DNA"/>
</dbReference>
<gene>
    <name evidence="3" type="ORF">NCTC11862_00071</name>
</gene>
<proteinExistence type="predicted"/>
<name>A0A376CII7_9CORY</name>
<evidence type="ECO:0000313" key="3">
    <source>
        <dbReference type="EMBL" id="STC68113.1"/>
    </source>
</evidence>
<dbReference type="STRING" id="35756.GCA_001044155_01320"/>
<feature type="transmembrane region" description="Helical" evidence="1">
    <location>
        <begin position="103"/>
        <end position="124"/>
    </location>
</feature>
<reference evidence="3 4" key="1">
    <citation type="submission" date="2018-06" db="EMBL/GenBank/DDBJ databases">
        <authorList>
            <consortium name="Pathogen Informatics"/>
            <person name="Doyle S."/>
        </authorList>
    </citation>
    <scope>NUCLEOTIDE SEQUENCE [LARGE SCALE GENOMIC DNA]</scope>
    <source>
        <strain evidence="3 4">NCTC11862</strain>
    </source>
</reference>
<dbReference type="AlphaFoldDB" id="A0A376CII7"/>
<evidence type="ECO:0000313" key="4">
    <source>
        <dbReference type="Proteomes" id="UP000254467"/>
    </source>
</evidence>
<keyword evidence="4" id="KW-1185">Reference proteome</keyword>
<dbReference type="Proteomes" id="UP000254467">
    <property type="component" value="Unassembled WGS sequence"/>
</dbReference>
<keyword evidence="2" id="KW-0732">Signal</keyword>
<organism evidence="3 4">
    <name type="scientific">Corynebacterium pilosum</name>
    <dbReference type="NCBI Taxonomy" id="35756"/>
    <lineage>
        <taxon>Bacteria</taxon>
        <taxon>Bacillati</taxon>
        <taxon>Actinomycetota</taxon>
        <taxon>Actinomycetes</taxon>
        <taxon>Mycobacteriales</taxon>
        <taxon>Corynebacteriaceae</taxon>
        <taxon>Corynebacterium</taxon>
    </lineage>
</organism>
<evidence type="ECO:0000256" key="1">
    <source>
        <dbReference type="SAM" id="Phobius"/>
    </source>
</evidence>
<dbReference type="RefSeq" id="WP_018580504.1">
    <property type="nucleotide sequence ID" value="NZ_LDYD01000006.1"/>
</dbReference>
<protein>
    <submittedName>
        <fullName evidence="3">Or membrane protein</fullName>
    </submittedName>
</protein>
<keyword evidence="1" id="KW-1133">Transmembrane helix</keyword>
<sequence>MRKFRNAALAAATAVTVTFAGVSVADAQTNGTDVTWKNPGLSSARDADADTVDRLSSTWVDGGSSAVGEATDAGKPVNAINLLGSSVDDSQNPLWSLLWRDGAGIAAIAAAVGGVIAAYNYAVYQGIIPHAIQF</sequence>
<keyword evidence="1" id="KW-0472">Membrane</keyword>
<keyword evidence="1" id="KW-0812">Transmembrane</keyword>
<feature type="signal peptide" evidence="2">
    <location>
        <begin position="1"/>
        <end position="27"/>
    </location>
</feature>
<accession>A0A376CII7</accession>
<evidence type="ECO:0000256" key="2">
    <source>
        <dbReference type="SAM" id="SignalP"/>
    </source>
</evidence>